<reference evidence="4" key="1">
    <citation type="submission" date="2016-06" db="EMBL/GenBank/DDBJ databases">
        <authorList>
            <person name="Varghese N."/>
        </authorList>
    </citation>
    <scope>NUCLEOTIDE SEQUENCE [LARGE SCALE GENOMIC DNA]</scope>
    <source>
        <strain evidence="4">DSM 45555</strain>
    </source>
</reference>
<feature type="signal peptide" evidence="2">
    <location>
        <begin position="1"/>
        <end position="21"/>
    </location>
</feature>
<feature type="compositionally biased region" description="Pro residues" evidence="1">
    <location>
        <begin position="26"/>
        <end position="35"/>
    </location>
</feature>
<evidence type="ECO:0000313" key="3">
    <source>
        <dbReference type="EMBL" id="SCE97575.1"/>
    </source>
</evidence>
<dbReference type="RefSeq" id="WP_091043982.1">
    <property type="nucleotide sequence ID" value="NZ_FMCV01000005.1"/>
</dbReference>
<protein>
    <recommendedName>
        <fullName evidence="5">DUF4232 domain-containing protein</fullName>
    </recommendedName>
</protein>
<feature type="chain" id="PRO_5039031773" description="DUF4232 domain-containing protein" evidence="2">
    <location>
        <begin position="22"/>
        <end position="182"/>
    </location>
</feature>
<evidence type="ECO:0000313" key="4">
    <source>
        <dbReference type="Proteomes" id="UP000198551"/>
    </source>
</evidence>
<sequence length="182" mass="18416">MRARIWLVVPAALLAAGCADEGPTEAGPPPPPSPVPVAAASSGGACRLLDFAVIAEHTGGTFDVAAATERGDTHTCLVRSAGAVLPELTLSVTETSIDAATFTLDVQPSGAAKISKLGKAAYRHTLPKTAKSGPAAEVGWLDTEGQLATLRWTAPPGIATAEVDKTAGKLVTLAKVIDTGQL</sequence>
<gene>
    <name evidence="3" type="ORF">GA0070215_105130</name>
</gene>
<organism evidence="3 4">
    <name type="scientific">Micromonospora marina</name>
    <dbReference type="NCBI Taxonomy" id="307120"/>
    <lineage>
        <taxon>Bacteria</taxon>
        <taxon>Bacillati</taxon>
        <taxon>Actinomycetota</taxon>
        <taxon>Actinomycetes</taxon>
        <taxon>Micromonosporales</taxon>
        <taxon>Micromonosporaceae</taxon>
        <taxon>Micromonospora</taxon>
    </lineage>
</organism>
<keyword evidence="2" id="KW-0732">Signal</keyword>
<evidence type="ECO:0000256" key="2">
    <source>
        <dbReference type="SAM" id="SignalP"/>
    </source>
</evidence>
<dbReference type="AlphaFoldDB" id="A0A1C4WMX5"/>
<dbReference type="EMBL" id="FMCV01000005">
    <property type="protein sequence ID" value="SCE97575.1"/>
    <property type="molecule type" value="Genomic_DNA"/>
</dbReference>
<name>A0A1C4WMX5_9ACTN</name>
<evidence type="ECO:0008006" key="5">
    <source>
        <dbReference type="Google" id="ProtNLM"/>
    </source>
</evidence>
<dbReference type="PROSITE" id="PS51257">
    <property type="entry name" value="PROKAR_LIPOPROTEIN"/>
    <property type="match status" value="1"/>
</dbReference>
<keyword evidence="4" id="KW-1185">Reference proteome</keyword>
<proteinExistence type="predicted"/>
<accession>A0A1C4WMX5</accession>
<evidence type="ECO:0000256" key="1">
    <source>
        <dbReference type="SAM" id="MobiDB-lite"/>
    </source>
</evidence>
<feature type="region of interest" description="Disordered" evidence="1">
    <location>
        <begin position="20"/>
        <end position="39"/>
    </location>
</feature>
<dbReference type="Proteomes" id="UP000198551">
    <property type="component" value="Unassembled WGS sequence"/>
</dbReference>